<dbReference type="OrthoDB" id="4174719at2"/>
<sequence length="186" mass="20883">MKNTNENNELQTSKKFETVTLGGGCFWCTEAVYQELKGVTEIVSGYAGGAVLNPTYEQVCSGRTGHAEVVQLTFDTAQTSYRKILEVFFTIHDPTTLNRQGNDVGTQYRSVIYYHSPEQQATAKLVMAEMASVWDAPLVTELSPLPTFYPAEAYHQNYYRQHPDQGYCAFVVAPKVAKFRKIFLTA</sequence>
<comment type="caution">
    <text evidence="6">The sequence shown here is derived from an EMBL/GenBank/DDBJ whole genome shotgun (WGS) entry which is preliminary data.</text>
</comment>
<keyword evidence="7" id="KW-1185">Reference proteome</keyword>
<evidence type="ECO:0000313" key="6">
    <source>
        <dbReference type="EMBL" id="TDK67476.1"/>
    </source>
</evidence>
<evidence type="ECO:0000259" key="5">
    <source>
        <dbReference type="Pfam" id="PF01625"/>
    </source>
</evidence>
<dbReference type="InterPro" id="IPR002569">
    <property type="entry name" value="Met_Sox_Rdtase_MsrA_dom"/>
</dbReference>
<dbReference type="Pfam" id="PF01625">
    <property type="entry name" value="PMSR"/>
    <property type="match status" value="1"/>
</dbReference>
<evidence type="ECO:0000313" key="7">
    <source>
        <dbReference type="Proteomes" id="UP000294829"/>
    </source>
</evidence>
<evidence type="ECO:0000256" key="3">
    <source>
        <dbReference type="ARBA" id="ARBA00048782"/>
    </source>
</evidence>
<dbReference type="InterPro" id="IPR036509">
    <property type="entry name" value="Met_Sox_Rdtase_MsrA_sf"/>
</dbReference>
<accession>A0A4R5W5W8</accession>
<dbReference type="SUPFAM" id="SSF55068">
    <property type="entry name" value="Peptide methionine sulfoxide reductase"/>
    <property type="match status" value="1"/>
</dbReference>
<name>A0A4R5W5W8_9BURK</name>
<organism evidence="6 7">
    <name type="scientific">Sapientia aquatica</name>
    <dbReference type="NCBI Taxonomy" id="1549640"/>
    <lineage>
        <taxon>Bacteria</taxon>
        <taxon>Pseudomonadati</taxon>
        <taxon>Pseudomonadota</taxon>
        <taxon>Betaproteobacteria</taxon>
        <taxon>Burkholderiales</taxon>
        <taxon>Oxalobacteraceae</taxon>
        <taxon>Sapientia</taxon>
    </lineage>
</organism>
<comment type="similarity">
    <text evidence="4">Belongs to the MsrA Met sulfoxide reductase family.</text>
</comment>
<evidence type="ECO:0000256" key="2">
    <source>
        <dbReference type="ARBA" id="ARBA00047806"/>
    </source>
</evidence>
<dbReference type="EMBL" id="SMYL01000002">
    <property type="protein sequence ID" value="TDK67476.1"/>
    <property type="molecule type" value="Genomic_DNA"/>
</dbReference>
<dbReference type="Proteomes" id="UP000294829">
    <property type="component" value="Unassembled WGS sequence"/>
</dbReference>
<dbReference type="HAMAP" id="MF_01401">
    <property type="entry name" value="MsrA"/>
    <property type="match status" value="1"/>
</dbReference>
<proteinExistence type="inferred from homology"/>
<protein>
    <recommendedName>
        <fullName evidence="4">Peptide methionine sulfoxide reductase MsrA</fullName>
        <shortName evidence="4">Protein-methionine-S-oxide reductase</shortName>
        <ecNumber evidence="4">1.8.4.11</ecNumber>
    </recommendedName>
    <alternativeName>
        <fullName evidence="4">Peptide-methionine (S)-S-oxide reductase</fullName>
        <shortName evidence="4">Peptide Met(O) reductase</shortName>
    </alternativeName>
</protein>
<dbReference type="EC" id="1.8.4.11" evidence="4"/>
<evidence type="ECO:0000256" key="1">
    <source>
        <dbReference type="ARBA" id="ARBA00023002"/>
    </source>
</evidence>
<dbReference type="RefSeq" id="WP_133326764.1">
    <property type="nucleotide sequence ID" value="NZ_SMYL01000002.1"/>
</dbReference>
<reference evidence="6 7" key="1">
    <citation type="submission" date="2019-03" db="EMBL/GenBank/DDBJ databases">
        <title>Sapientia aquatica gen. nov., sp. nov., isolated from a crater lake.</title>
        <authorList>
            <person name="Felfoldi T."/>
            <person name="Szabo A."/>
            <person name="Toth E."/>
            <person name="Schumann P."/>
            <person name="Keki Z."/>
            <person name="Marialigeti K."/>
            <person name="Mathe I."/>
        </authorList>
    </citation>
    <scope>NUCLEOTIDE SEQUENCE [LARGE SCALE GENOMIC DNA]</scope>
    <source>
        <strain evidence="6 7">SA-152</strain>
    </source>
</reference>
<gene>
    <name evidence="4 6" type="primary">msrA</name>
    <name evidence="6" type="ORF">E2I14_06915</name>
</gene>
<evidence type="ECO:0000256" key="4">
    <source>
        <dbReference type="HAMAP-Rule" id="MF_01401"/>
    </source>
</evidence>
<dbReference type="Gene3D" id="3.30.1060.10">
    <property type="entry name" value="Peptide methionine sulphoxide reductase MsrA"/>
    <property type="match status" value="1"/>
</dbReference>
<dbReference type="PANTHER" id="PTHR43774">
    <property type="entry name" value="PEPTIDE METHIONINE SULFOXIDE REDUCTASE"/>
    <property type="match status" value="1"/>
</dbReference>
<comment type="catalytic activity">
    <reaction evidence="2 4">
        <text>L-methionyl-[protein] + [thioredoxin]-disulfide + H2O = L-methionyl-(S)-S-oxide-[protein] + [thioredoxin]-dithiol</text>
        <dbReference type="Rhea" id="RHEA:14217"/>
        <dbReference type="Rhea" id="RHEA-COMP:10698"/>
        <dbReference type="Rhea" id="RHEA-COMP:10700"/>
        <dbReference type="Rhea" id="RHEA-COMP:12313"/>
        <dbReference type="Rhea" id="RHEA-COMP:12315"/>
        <dbReference type="ChEBI" id="CHEBI:15377"/>
        <dbReference type="ChEBI" id="CHEBI:16044"/>
        <dbReference type="ChEBI" id="CHEBI:29950"/>
        <dbReference type="ChEBI" id="CHEBI:44120"/>
        <dbReference type="ChEBI" id="CHEBI:50058"/>
        <dbReference type="EC" id="1.8.4.11"/>
    </reaction>
</comment>
<feature type="domain" description="Peptide methionine sulphoxide reductase MsrA" evidence="5">
    <location>
        <begin position="19"/>
        <end position="168"/>
    </location>
</feature>
<feature type="active site" evidence="4">
    <location>
        <position position="25"/>
    </location>
</feature>
<keyword evidence="1 4" id="KW-0560">Oxidoreductase</keyword>
<dbReference type="GO" id="GO:0008113">
    <property type="term" value="F:peptide-methionine (S)-S-oxide reductase activity"/>
    <property type="evidence" value="ECO:0007669"/>
    <property type="project" value="UniProtKB-UniRule"/>
</dbReference>
<dbReference type="GO" id="GO:0033744">
    <property type="term" value="F:L-methionine:thioredoxin-disulfide S-oxidoreductase activity"/>
    <property type="evidence" value="ECO:0007669"/>
    <property type="project" value="RHEA"/>
</dbReference>
<dbReference type="AlphaFoldDB" id="A0A4R5W5W8"/>
<dbReference type="NCBIfam" id="TIGR00401">
    <property type="entry name" value="msrA"/>
    <property type="match status" value="1"/>
</dbReference>
<dbReference type="PANTHER" id="PTHR43774:SF1">
    <property type="entry name" value="PEPTIDE METHIONINE SULFOXIDE REDUCTASE MSRA 2"/>
    <property type="match status" value="1"/>
</dbReference>
<comment type="catalytic activity">
    <reaction evidence="3 4">
        <text>[thioredoxin]-disulfide + L-methionine + H2O = L-methionine (S)-S-oxide + [thioredoxin]-dithiol</text>
        <dbReference type="Rhea" id="RHEA:19993"/>
        <dbReference type="Rhea" id="RHEA-COMP:10698"/>
        <dbReference type="Rhea" id="RHEA-COMP:10700"/>
        <dbReference type="ChEBI" id="CHEBI:15377"/>
        <dbReference type="ChEBI" id="CHEBI:29950"/>
        <dbReference type="ChEBI" id="CHEBI:50058"/>
        <dbReference type="ChEBI" id="CHEBI:57844"/>
        <dbReference type="ChEBI" id="CHEBI:58772"/>
        <dbReference type="EC" id="1.8.4.11"/>
    </reaction>
</comment>
<comment type="function">
    <text evidence="4">Has an important function as a repair enzyme for proteins that have been inactivated by oxidation. Catalyzes the reversible oxidation-reduction of methionine sulfoxide in proteins to methionine.</text>
</comment>